<comment type="subcellular location">
    <subcellularLocation>
        <location evidence="1">Membrane</location>
        <topology evidence="1">Multi-pass membrane protein</topology>
    </subcellularLocation>
</comment>
<dbReference type="OrthoDB" id="8113193at2"/>
<feature type="transmembrane region" description="Helical" evidence="6">
    <location>
        <begin position="233"/>
        <end position="251"/>
    </location>
</feature>
<evidence type="ECO:0000256" key="4">
    <source>
        <dbReference type="ARBA" id="ARBA00022989"/>
    </source>
</evidence>
<dbReference type="AlphaFoldDB" id="A0A2T5MDS9"/>
<dbReference type="Proteomes" id="UP000244248">
    <property type="component" value="Unassembled WGS sequence"/>
</dbReference>
<evidence type="ECO:0000256" key="2">
    <source>
        <dbReference type="ARBA" id="ARBA00009773"/>
    </source>
</evidence>
<keyword evidence="4 6" id="KW-1133">Transmembrane helix</keyword>
<evidence type="ECO:0000313" key="7">
    <source>
        <dbReference type="EMBL" id="PTU30733.1"/>
    </source>
</evidence>
<gene>
    <name evidence="7" type="ORF">CJD38_14685</name>
</gene>
<dbReference type="InterPro" id="IPR002549">
    <property type="entry name" value="AI-2E-like"/>
</dbReference>
<evidence type="ECO:0000256" key="3">
    <source>
        <dbReference type="ARBA" id="ARBA00022692"/>
    </source>
</evidence>
<dbReference type="RefSeq" id="WP_107941106.1">
    <property type="nucleotide sequence ID" value="NZ_QANS01000005.1"/>
</dbReference>
<comment type="similarity">
    <text evidence="2">Belongs to the autoinducer-2 exporter (AI-2E) (TC 2.A.86) family.</text>
</comment>
<feature type="transmembrane region" description="Helical" evidence="6">
    <location>
        <begin position="64"/>
        <end position="90"/>
    </location>
</feature>
<sequence>MTSLSPDSITRSDLFTWFAAAVVLGLTLQLHLLSALIAGLLVYELVHVLASRLRERQVGSDRAKLLAVALIAIFVVAAITAAVLGIITFLRNGNDSLPALLQKLADIIEASRGQLPHWSLEYIPSDADELRITITEWLRKHSGSLPLAGTTLAKITAHILIGMVVGALLALKPSMSLEARRPVARAIADSTARLGNAFRRVVFAQAWIASINTVFTAIYLAVVLPMLDIHLPLIKTMIAVTFLAGLMPILGNLISNTVIVLVSLSVSVQVAVGSLAFLISVHKLEYFLNARIIGSHIRAQAWELLIAMVIMDAMFGIPGLIAAPIFYAFAKDTLTEKGLI</sequence>
<feature type="transmembrane region" description="Helical" evidence="6">
    <location>
        <begin position="258"/>
        <end position="281"/>
    </location>
</feature>
<evidence type="ECO:0000256" key="5">
    <source>
        <dbReference type="ARBA" id="ARBA00023136"/>
    </source>
</evidence>
<dbReference type="Pfam" id="PF01594">
    <property type="entry name" value="AI-2E_transport"/>
    <property type="match status" value="1"/>
</dbReference>
<accession>A0A2T5MDS9</accession>
<evidence type="ECO:0000313" key="8">
    <source>
        <dbReference type="Proteomes" id="UP000244248"/>
    </source>
</evidence>
<organism evidence="7 8">
    <name type="scientific">Stenotrophobium rhamnosiphilum</name>
    <dbReference type="NCBI Taxonomy" id="2029166"/>
    <lineage>
        <taxon>Bacteria</taxon>
        <taxon>Pseudomonadati</taxon>
        <taxon>Pseudomonadota</taxon>
        <taxon>Gammaproteobacteria</taxon>
        <taxon>Nevskiales</taxon>
        <taxon>Nevskiaceae</taxon>
        <taxon>Stenotrophobium</taxon>
    </lineage>
</organism>
<comment type="caution">
    <text evidence="7">The sequence shown here is derived from an EMBL/GenBank/DDBJ whole genome shotgun (WGS) entry which is preliminary data.</text>
</comment>
<proteinExistence type="inferred from homology"/>
<name>A0A2T5MDS9_9GAMM</name>
<dbReference type="EMBL" id="QANS01000005">
    <property type="protein sequence ID" value="PTU30733.1"/>
    <property type="molecule type" value="Genomic_DNA"/>
</dbReference>
<feature type="transmembrane region" description="Helical" evidence="6">
    <location>
        <begin position="152"/>
        <end position="171"/>
    </location>
</feature>
<evidence type="ECO:0000256" key="6">
    <source>
        <dbReference type="SAM" id="Phobius"/>
    </source>
</evidence>
<evidence type="ECO:0000256" key="1">
    <source>
        <dbReference type="ARBA" id="ARBA00004141"/>
    </source>
</evidence>
<keyword evidence="8" id="KW-1185">Reference proteome</keyword>
<feature type="transmembrane region" description="Helical" evidence="6">
    <location>
        <begin position="201"/>
        <end position="227"/>
    </location>
</feature>
<keyword evidence="5 6" id="KW-0472">Membrane</keyword>
<evidence type="ECO:0008006" key="9">
    <source>
        <dbReference type="Google" id="ProtNLM"/>
    </source>
</evidence>
<feature type="transmembrane region" description="Helical" evidence="6">
    <location>
        <begin position="15"/>
        <end position="43"/>
    </location>
</feature>
<dbReference type="GO" id="GO:0016020">
    <property type="term" value="C:membrane"/>
    <property type="evidence" value="ECO:0007669"/>
    <property type="project" value="UniProtKB-SubCell"/>
</dbReference>
<keyword evidence="3 6" id="KW-0812">Transmembrane</keyword>
<feature type="transmembrane region" description="Helical" evidence="6">
    <location>
        <begin position="301"/>
        <end position="330"/>
    </location>
</feature>
<reference evidence="7 8" key="1">
    <citation type="submission" date="2018-04" db="EMBL/GenBank/DDBJ databases">
        <title>Novel species isolated from glacier.</title>
        <authorList>
            <person name="Liu Q."/>
            <person name="Xin Y.-H."/>
        </authorList>
    </citation>
    <scope>NUCLEOTIDE SEQUENCE [LARGE SCALE GENOMIC DNA]</scope>
    <source>
        <strain evidence="7 8">GT1R17</strain>
    </source>
</reference>
<protein>
    <recommendedName>
        <fullName evidence="9">AI-2E family transporter</fullName>
    </recommendedName>
</protein>